<keyword evidence="1" id="KW-0732">Signal</keyword>
<evidence type="ECO:0000256" key="1">
    <source>
        <dbReference type="SAM" id="SignalP"/>
    </source>
</evidence>
<comment type="caution">
    <text evidence="2">The sequence shown here is derived from an EMBL/GenBank/DDBJ whole genome shotgun (WGS) entry which is preliminary data.</text>
</comment>
<dbReference type="Proteomes" id="UP000238479">
    <property type="component" value="Chromosome 6"/>
</dbReference>
<evidence type="ECO:0000313" key="2">
    <source>
        <dbReference type="EMBL" id="PRQ25243.1"/>
    </source>
</evidence>
<name>A0A2P6PTJ2_ROSCH</name>
<dbReference type="EMBL" id="PDCK01000044">
    <property type="protein sequence ID" value="PRQ25243.1"/>
    <property type="molecule type" value="Genomic_DNA"/>
</dbReference>
<sequence length="97" mass="10992">MWIVRIGLKVFDLLFTLLYLRNQSQIPKSSNSLPFGIYDVICDFIPMVTELLPVDVITEQCSLTFRNELGSTGTSCSTMIASKKQRFIRAEMVIQGL</sequence>
<gene>
    <name evidence="2" type="ORF">RchiOBHm_Chr6g0281451</name>
</gene>
<keyword evidence="3" id="KW-1185">Reference proteome</keyword>
<protein>
    <submittedName>
        <fullName evidence="2">Uncharacterized protein</fullName>
    </submittedName>
</protein>
<organism evidence="2 3">
    <name type="scientific">Rosa chinensis</name>
    <name type="common">China rose</name>
    <dbReference type="NCBI Taxonomy" id="74649"/>
    <lineage>
        <taxon>Eukaryota</taxon>
        <taxon>Viridiplantae</taxon>
        <taxon>Streptophyta</taxon>
        <taxon>Embryophyta</taxon>
        <taxon>Tracheophyta</taxon>
        <taxon>Spermatophyta</taxon>
        <taxon>Magnoliopsida</taxon>
        <taxon>eudicotyledons</taxon>
        <taxon>Gunneridae</taxon>
        <taxon>Pentapetalae</taxon>
        <taxon>rosids</taxon>
        <taxon>fabids</taxon>
        <taxon>Rosales</taxon>
        <taxon>Rosaceae</taxon>
        <taxon>Rosoideae</taxon>
        <taxon>Rosoideae incertae sedis</taxon>
        <taxon>Rosa</taxon>
    </lineage>
</organism>
<dbReference type="Gramene" id="PRQ25243">
    <property type="protein sequence ID" value="PRQ25243"/>
    <property type="gene ID" value="RchiOBHm_Chr6g0281451"/>
</dbReference>
<evidence type="ECO:0000313" key="3">
    <source>
        <dbReference type="Proteomes" id="UP000238479"/>
    </source>
</evidence>
<proteinExistence type="predicted"/>
<feature type="chain" id="PRO_5015154564" evidence="1">
    <location>
        <begin position="23"/>
        <end position="97"/>
    </location>
</feature>
<dbReference type="AlphaFoldDB" id="A0A2P6PTJ2"/>
<feature type="signal peptide" evidence="1">
    <location>
        <begin position="1"/>
        <end position="22"/>
    </location>
</feature>
<reference evidence="2 3" key="1">
    <citation type="journal article" date="2018" name="Nat. Genet.">
        <title>The Rosa genome provides new insights in the design of modern roses.</title>
        <authorList>
            <person name="Bendahmane M."/>
        </authorList>
    </citation>
    <scope>NUCLEOTIDE SEQUENCE [LARGE SCALE GENOMIC DNA]</scope>
    <source>
        <strain evidence="3">cv. Old Blush</strain>
    </source>
</reference>
<accession>A0A2P6PTJ2</accession>